<evidence type="ECO:0000256" key="1">
    <source>
        <dbReference type="ARBA" id="ARBA00004786"/>
    </source>
</evidence>
<dbReference type="Gene3D" id="3.20.20.220">
    <property type="match status" value="1"/>
</dbReference>
<keyword evidence="2 5" id="KW-0560">Oxidoreductase</keyword>
<evidence type="ECO:0000313" key="10">
    <source>
        <dbReference type="Proteomes" id="UP000825679"/>
    </source>
</evidence>
<dbReference type="NCBIfam" id="NF008869">
    <property type="entry name" value="PRK11904.1"/>
    <property type="match status" value="1"/>
</dbReference>
<dbReference type="InterPro" id="IPR029041">
    <property type="entry name" value="FAD-linked_oxidoreductase-like"/>
</dbReference>
<dbReference type="Gene3D" id="3.40.309.10">
    <property type="entry name" value="Aldehyde Dehydrogenase, Chain A, domain 2"/>
    <property type="match status" value="1"/>
</dbReference>
<comment type="cofactor">
    <cofactor evidence="5">
        <name>FAD</name>
        <dbReference type="ChEBI" id="CHEBI:57692"/>
    </cofactor>
</comment>
<keyword evidence="5" id="KW-0642">Proline metabolism</keyword>
<dbReference type="GO" id="GO:0004657">
    <property type="term" value="F:proline dehydrogenase activity"/>
    <property type="evidence" value="ECO:0007669"/>
    <property type="project" value="UniProtKB-EC"/>
</dbReference>
<dbReference type="InterPro" id="IPR025703">
    <property type="entry name" value="Bifunct_PutA"/>
</dbReference>
<comment type="function">
    <text evidence="5">Oxidizes proline to glutamate for use as a carbon and nitrogen source.</text>
</comment>
<name>A0ABX8Z9R0_9NEIS</name>
<comment type="pathway">
    <text evidence="5">Amino-acid degradation; L-proline degradation into L-glutamate; L-glutamate from L-proline: step 1/2.</text>
</comment>
<evidence type="ECO:0000256" key="4">
    <source>
        <dbReference type="ARBA" id="ARBA00048142"/>
    </source>
</evidence>
<dbReference type="Pfam" id="PF14850">
    <property type="entry name" value="Pro_dh-DNA_bdg"/>
    <property type="match status" value="1"/>
</dbReference>
<dbReference type="Gene3D" id="3.40.605.10">
    <property type="entry name" value="Aldehyde Dehydrogenase, Chain A, domain 1"/>
    <property type="match status" value="1"/>
</dbReference>
<dbReference type="PANTHER" id="PTHR42862">
    <property type="entry name" value="DELTA-1-PYRROLINE-5-CARBOXYLATE DEHYDROGENASE 1, ISOFORM A-RELATED"/>
    <property type="match status" value="1"/>
</dbReference>
<dbReference type="InterPro" id="IPR016162">
    <property type="entry name" value="Ald_DH_N"/>
</dbReference>
<feature type="domain" description="Aldehyde dehydrogenase" evidence="6">
    <location>
        <begin position="537"/>
        <end position="966"/>
    </location>
</feature>
<dbReference type="InterPro" id="IPR024089">
    <property type="entry name" value="PRODH_PutA_dom_I/II"/>
</dbReference>
<dbReference type="Pfam" id="PF00171">
    <property type="entry name" value="Aldedh"/>
    <property type="match status" value="1"/>
</dbReference>
<comment type="pathway">
    <text evidence="1 5">Amino-acid degradation; L-proline degradation into L-glutamate; L-glutamate from L-proline: step 2/2.</text>
</comment>
<dbReference type="NCBIfam" id="TIGR01238">
    <property type="entry name" value="D1pyr5carbox3"/>
    <property type="match status" value="1"/>
</dbReference>
<evidence type="ECO:0000256" key="2">
    <source>
        <dbReference type="ARBA" id="ARBA00023002"/>
    </source>
</evidence>
<evidence type="ECO:0000259" key="7">
    <source>
        <dbReference type="Pfam" id="PF01619"/>
    </source>
</evidence>
<keyword evidence="5" id="KW-0285">Flavoprotein</keyword>
<dbReference type="InterPro" id="IPR016160">
    <property type="entry name" value="Ald_DH_CS_CYS"/>
</dbReference>
<comment type="catalytic activity">
    <reaction evidence="5">
        <text>L-proline + a quinone = (S)-1-pyrroline-5-carboxylate + a quinol + H(+)</text>
        <dbReference type="Rhea" id="RHEA:23784"/>
        <dbReference type="ChEBI" id="CHEBI:15378"/>
        <dbReference type="ChEBI" id="CHEBI:17388"/>
        <dbReference type="ChEBI" id="CHEBI:24646"/>
        <dbReference type="ChEBI" id="CHEBI:60039"/>
        <dbReference type="ChEBI" id="CHEBI:132124"/>
        <dbReference type="EC" id="1.5.5.2"/>
    </reaction>
</comment>
<dbReference type="InterPro" id="IPR015590">
    <property type="entry name" value="Aldehyde_DH_dom"/>
</dbReference>
<dbReference type="Pfam" id="PF01619">
    <property type="entry name" value="Pro_dh"/>
    <property type="match status" value="1"/>
</dbReference>
<dbReference type="PANTHER" id="PTHR42862:SF1">
    <property type="entry name" value="DELTA-1-PYRROLINE-5-CARBOXYLATE DEHYDROGENASE 2, ISOFORM A-RELATED"/>
    <property type="match status" value="1"/>
</dbReference>
<dbReference type="SUPFAM" id="SSF53720">
    <property type="entry name" value="ALDH-like"/>
    <property type="match status" value="1"/>
</dbReference>
<protein>
    <recommendedName>
        <fullName evidence="5">Bifunctional protein PutA</fullName>
    </recommendedName>
    <domain>
        <recommendedName>
            <fullName evidence="5">Proline dehydrogenase</fullName>
            <ecNumber evidence="5">1.5.5.2</ecNumber>
        </recommendedName>
        <alternativeName>
            <fullName evidence="5">Proline oxidase</fullName>
        </alternativeName>
    </domain>
    <domain>
        <recommendedName>
            <fullName evidence="5">Delta-1-pyrroline-5-carboxylate dehydrogenase</fullName>
            <shortName evidence="5">P5C dehydrogenase</shortName>
            <ecNumber evidence="5">1.2.1.88</ecNumber>
        </recommendedName>
        <alternativeName>
            <fullName evidence="5">L-glutamate gamma-semialdehyde dehydrogenase</fullName>
        </alternativeName>
    </domain>
</protein>
<dbReference type="EC" id="1.5.5.2" evidence="5"/>
<keyword evidence="5" id="KW-0238">DNA-binding</keyword>
<evidence type="ECO:0000259" key="6">
    <source>
        <dbReference type="Pfam" id="PF00171"/>
    </source>
</evidence>
<feature type="domain" description="Proline dehydrogenase PutA" evidence="8">
    <location>
        <begin position="66"/>
        <end position="151"/>
    </location>
</feature>
<proteinExistence type="inferred from homology"/>
<dbReference type="InterPro" id="IPR016163">
    <property type="entry name" value="Ald_DH_C"/>
</dbReference>
<dbReference type="Proteomes" id="UP000825679">
    <property type="component" value="Chromosome"/>
</dbReference>
<keyword evidence="5" id="KW-0274">FAD</keyword>
<dbReference type="SUPFAM" id="SSF81935">
    <property type="entry name" value="N-terminal domain of bifunctional PutA protein"/>
    <property type="match status" value="1"/>
</dbReference>
<dbReference type="EC" id="1.2.1.88" evidence="5"/>
<organism evidence="9 10">
    <name type="scientific">Deefgea tanakiae</name>
    <dbReference type="NCBI Taxonomy" id="2865840"/>
    <lineage>
        <taxon>Bacteria</taxon>
        <taxon>Pseudomonadati</taxon>
        <taxon>Pseudomonadota</taxon>
        <taxon>Betaproteobacteria</taxon>
        <taxon>Neisseriales</taxon>
        <taxon>Chitinibacteraceae</taxon>
        <taxon>Deefgea</taxon>
    </lineage>
</organism>
<dbReference type="InterPro" id="IPR050485">
    <property type="entry name" value="Proline_metab_enzyme"/>
</dbReference>
<evidence type="ECO:0000256" key="5">
    <source>
        <dbReference type="PIRNR" id="PIRNR000197"/>
    </source>
</evidence>
<dbReference type="EMBL" id="CP081150">
    <property type="protein sequence ID" value="QZA79321.1"/>
    <property type="molecule type" value="Genomic_DNA"/>
</dbReference>
<dbReference type="InterPro" id="IPR002872">
    <property type="entry name" value="Proline_DH_dom"/>
</dbReference>
<keyword evidence="5" id="KW-0804">Transcription</keyword>
<dbReference type="GO" id="GO:0003842">
    <property type="term" value="F:L-glutamate gamma-semialdehyde dehydrogenase activity"/>
    <property type="evidence" value="ECO:0007669"/>
    <property type="project" value="UniProtKB-EC"/>
</dbReference>
<keyword evidence="5" id="KW-0678">Repressor</keyword>
<keyword evidence="10" id="KW-1185">Reference proteome</keyword>
<comment type="similarity">
    <text evidence="5">In the N-terminal section; belongs to the proline dehydrogenase family.</text>
</comment>
<dbReference type="Gene3D" id="1.20.5.460">
    <property type="entry name" value="Single helix bin"/>
    <property type="match status" value="1"/>
</dbReference>
<sequence>MNRQTHSQSAPSLERIFSQRYRNESELARELSQSIKFNSEDQLRADALARLITERLRLEKSNQSGLDAILAEFPLSSPEGKALLNLSEALIRIPDKTNANQLISEQLHAAHWQGHRGHSPSWLVNLATWGLSLAETMSDSAGKPIAREVIRHAIDWLAHYFVIAETLEDAEKRCQAVFLYSYDMLGEAALTQTESDRYFTKYLEAIHFVGNKNNRAGTRFGASISIKLSALHPRFSHYQQARIDKELYPRLLELALLAKQYDIGLTIDAEECDRLEITLKLFAKLAYEPKLGDWAGLGVAVQAYQKRALSVVQWLAQVSLHRPLIVRLVKGAYWDSEIKAAQQNNLLDYPVFTHKSNTDLSYIACAQVLLHAEHRIYPQFATHNPFTICLIHQMAGDKNIEFQALFGMGETLYHLANELGLNRPCRIYAPIGEKTQLLPYLIRRFLENGANSSFIHLLHQSQKITQFAWPETHQGAALPKPHKLFAPRNHTAGLDWSHDPDLRHFLELNDESRNHAFIAMPMIGHGLPELYEHRIALNPADSRLNIGLVNDAGLEDIEKALTCAAETSWDNCSTQARADLLEKTADIFSARRIELMSILISEAGKSLPNAQNEVLEAIDFCRYYAQEARLQWQDESPTPLGLVVTISPWNFPLAIFVGQIACALIGGNRVIAKPAPETPLVAALAIRCFYEAGISRQILQFIPGGAAAGAALVLDRRCNGVLFTGSHHSALRIATEINQSGQVKPLITETSSVNCMIADSTAHIDHVCKDVLTSAFDSAGQRCSALRVLFLQEEIASSTIERIKLAMAELNIGNPFLLASDIGPVINEPAQRKIIAAIQQYHHCPIYQTPLPHEIHHGSYIAPTLIELSDNDSLPEEIFGPVLFVKRFKIQHLKEVVHNINLQKSGLTLGIHSRLQSTRDYIIQNTKVGNYYINRSQIGAIVGCQPFGGTGKAGSGPKVGGPWSIWAACQNTDPCKAHDIHESATLRALKQVIHEWNALAKRSIYPCYSMTSPAEPPSARSVHSPTSQEKVIPCTIVG</sequence>
<evidence type="ECO:0000259" key="8">
    <source>
        <dbReference type="Pfam" id="PF14850"/>
    </source>
</evidence>
<dbReference type="PROSITE" id="PS00070">
    <property type="entry name" value="ALDEHYDE_DEHYDR_CYS"/>
    <property type="match status" value="1"/>
</dbReference>
<accession>A0ABX8Z9R0</accession>
<comment type="catalytic activity">
    <reaction evidence="4 5">
        <text>L-glutamate 5-semialdehyde + NAD(+) + H2O = L-glutamate + NADH + 2 H(+)</text>
        <dbReference type="Rhea" id="RHEA:30235"/>
        <dbReference type="ChEBI" id="CHEBI:15377"/>
        <dbReference type="ChEBI" id="CHEBI:15378"/>
        <dbReference type="ChEBI" id="CHEBI:29985"/>
        <dbReference type="ChEBI" id="CHEBI:57540"/>
        <dbReference type="ChEBI" id="CHEBI:57945"/>
        <dbReference type="ChEBI" id="CHEBI:58066"/>
        <dbReference type="EC" id="1.2.1.88"/>
    </reaction>
</comment>
<gene>
    <name evidence="9" type="primary">putA</name>
    <name evidence="9" type="ORF">K4H28_07995</name>
</gene>
<feature type="domain" description="Proline dehydrogenase" evidence="7">
    <location>
        <begin position="169"/>
        <end position="456"/>
    </location>
</feature>
<dbReference type="InterPro" id="IPR005933">
    <property type="entry name" value="PutA_C"/>
</dbReference>
<dbReference type="PIRSF" id="PIRSF000197">
    <property type="entry name" value="Bifunct_PutA"/>
    <property type="match status" value="1"/>
</dbReference>
<comment type="similarity">
    <text evidence="5">In the C-terminal section; belongs to the aldehyde dehydrogenase family.</text>
</comment>
<evidence type="ECO:0000256" key="3">
    <source>
        <dbReference type="ARBA" id="ARBA00023027"/>
    </source>
</evidence>
<evidence type="ECO:0000313" key="9">
    <source>
        <dbReference type="EMBL" id="QZA79321.1"/>
    </source>
</evidence>
<dbReference type="SUPFAM" id="SSF51730">
    <property type="entry name" value="FAD-linked oxidoreductase"/>
    <property type="match status" value="1"/>
</dbReference>
<keyword evidence="3 5" id="KW-0520">NAD</keyword>
<reference evidence="9 10" key="1">
    <citation type="submission" date="2021-08" db="EMBL/GenBank/DDBJ databases">
        <title>complete genome sequencing of Deefgea sp. D25.</title>
        <authorList>
            <person name="Bae J.-W."/>
            <person name="Gim D.-H."/>
        </authorList>
    </citation>
    <scope>NUCLEOTIDE SEQUENCE [LARGE SCALE GENOMIC DNA]</scope>
    <source>
        <strain evidence="9 10">D25</strain>
    </source>
</reference>
<keyword evidence="5" id="KW-0805">Transcription regulation</keyword>
<dbReference type="InterPro" id="IPR016161">
    <property type="entry name" value="Ald_DH/histidinol_DH"/>
</dbReference>
<dbReference type="InterPro" id="IPR024082">
    <property type="entry name" value="PRODH_PutA_dom_II"/>
</dbReference>
<dbReference type="RefSeq" id="WP_221007839.1">
    <property type="nucleotide sequence ID" value="NZ_CP081150.1"/>
</dbReference>